<protein>
    <submittedName>
        <fullName evidence="2">Uncharacterized protein</fullName>
    </submittedName>
</protein>
<evidence type="ECO:0000313" key="2">
    <source>
        <dbReference type="EMBL" id="GBP08686.1"/>
    </source>
</evidence>
<proteinExistence type="predicted"/>
<feature type="compositionally biased region" description="Basic and acidic residues" evidence="1">
    <location>
        <begin position="176"/>
        <end position="186"/>
    </location>
</feature>
<accession>A0A4C1T3B4</accession>
<evidence type="ECO:0000313" key="3">
    <source>
        <dbReference type="Proteomes" id="UP000299102"/>
    </source>
</evidence>
<dbReference type="AlphaFoldDB" id="A0A4C1T3B4"/>
<sequence>MLAVGENPVNSNHLVHSRRSADNLTSRRRVPPPAPAHRPGADRSRPRSPPARSAPLLWFTDRRDLAERSRTVQLAAAYVPRVVAGCRRRPSPACPRPSSLQAPLFTISEPETNVSGGRRGGGSWCTASHGPRSAPRQQGGRRRSLRRAAPDAQPRRPAPARPAARAPRRPVTSLRPIDHSDDGLNF</sequence>
<feature type="region of interest" description="Disordered" evidence="1">
    <location>
        <begin position="85"/>
        <end position="186"/>
    </location>
</feature>
<feature type="region of interest" description="Disordered" evidence="1">
    <location>
        <begin position="1"/>
        <end position="56"/>
    </location>
</feature>
<keyword evidence="3" id="KW-1185">Reference proteome</keyword>
<reference evidence="2 3" key="1">
    <citation type="journal article" date="2019" name="Commun. Biol.">
        <title>The bagworm genome reveals a unique fibroin gene that provides high tensile strength.</title>
        <authorList>
            <person name="Kono N."/>
            <person name="Nakamura H."/>
            <person name="Ohtoshi R."/>
            <person name="Tomita M."/>
            <person name="Numata K."/>
            <person name="Arakawa K."/>
        </authorList>
    </citation>
    <scope>NUCLEOTIDE SEQUENCE [LARGE SCALE GENOMIC DNA]</scope>
</reference>
<name>A0A4C1T3B4_EUMVA</name>
<dbReference type="Proteomes" id="UP000299102">
    <property type="component" value="Unassembled WGS sequence"/>
</dbReference>
<comment type="caution">
    <text evidence="2">The sequence shown here is derived from an EMBL/GenBank/DDBJ whole genome shotgun (WGS) entry which is preliminary data.</text>
</comment>
<organism evidence="2 3">
    <name type="scientific">Eumeta variegata</name>
    <name type="common">Bagworm moth</name>
    <name type="synonym">Eumeta japonica</name>
    <dbReference type="NCBI Taxonomy" id="151549"/>
    <lineage>
        <taxon>Eukaryota</taxon>
        <taxon>Metazoa</taxon>
        <taxon>Ecdysozoa</taxon>
        <taxon>Arthropoda</taxon>
        <taxon>Hexapoda</taxon>
        <taxon>Insecta</taxon>
        <taxon>Pterygota</taxon>
        <taxon>Neoptera</taxon>
        <taxon>Endopterygota</taxon>
        <taxon>Lepidoptera</taxon>
        <taxon>Glossata</taxon>
        <taxon>Ditrysia</taxon>
        <taxon>Tineoidea</taxon>
        <taxon>Psychidae</taxon>
        <taxon>Oiketicinae</taxon>
        <taxon>Eumeta</taxon>
    </lineage>
</organism>
<evidence type="ECO:0000256" key="1">
    <source>
        <dbReference type="SAM" id="MobiDB-lite"/>
    </source>
</evidence>
<dbReference type="EMBL" id="BGZK01000032">
    <property type="protein sequence ID" value="GBP08686.1"/>
    <property type="molecule type" value="Genomic_DNA"/>
</dbReference>
<gene>
    <name evidence="2" type="ORF">EVAR_7282_1</name>
</gene>